<feature type="compositionally biased region" description="Low complexity" evidence="1">
    <location>
        <begin position="595"/>
        <end position="605"/>
    </location>
</feature>
<feature type="compositionally biased region" description="Low complexity" evidence="1">
    <location>
        <begin position="966"/>
        <end position="976"/>
    </location>
</feature>
<dbReference type="RefSeq" id="XP_009220927.1">
    <property type="nucleotide sequence ID" value="XM_009222663.1"/>
</dbReference>
<dbReference type="EMBL" id="GL385396">
    <property type="protein sequence ID" value="EJT79782.1"/>
    <property type="molecule type" value="Genomic_DNA"/>
</dbReference>
<dbReference type="STRING" id="644352.J3NUB1"/>
<reference evidence="3" key="4">
    <citation type="journal article" date="2015" name="G3 (Bethesda)">
        <title>Genome sequences of three phytopathogenic species of the Magnaporthaceae family of fungi.</title>
        <authorList>
            <person name="Okagaki L.H."/>
            <person name="Nunes C.C."/>
            <person name="Sailsbery J."/>
            <person name="Clay B."/>
            <person name="Brown D."/>
            <person name="John T."/>
            <person name="Oh Y."/>
            <person name="Young N."/>
            <person name="Fitzgerald M."/>
            <person name="Haas B.J."/>
            <person name="Zeng Q."/>
            <person name="Young S."/>
            <person name="Adiconis X."/>
            <person name="Fan L."/>
            <person name="Levin J.Z."/>
            <person name="Mitchell T.K."/>
            <person name="Okubara P.A."/>
            <person name="Farman M.L."/>
            <person name="Kohn L.M."/>
            <person name="Birren B."/>
            <person name="Ma L.-J."/>
            <person name="Dean R.A."/>
        </authorList>
    </citation>
    <scope>NUCLEOTIDE SEQUENCE</scope>
    <source>
        <strain evidence="3">R3-111a-1</strain>
    </source>
</reference>
<evidence type="ECO:0000313" key="2">
    <source>
        <dbReference type="EMBL" id="EJT79782.1"/>
    </source>
</evidence>
<evidence type="ECO:0000313" key="3">
    <source>
        <dbReference type="EnsemblFungi" id="EJT79782"/>
    </source>
</evidence>
<dbReference type="HOGENOM" id="CLU_259853_0_0_1"/>
<dbReference type="VEuPathDB" id="FungiDB:GGTG_04865"/>
<dbReference type="OrthoDB" id="5151921at2759"/>
<feature type="compositionally biased region" description="Basic and acidic residues" evidence="1">
    <location>
        <begin position="977"/>
        <end position="988"/>
    </location>
</feature>
<feature type="compositionally biased region" description="Polar residues" evidence="1">
    <location>
        <begin position="582"/>
        <end position="594"/>
    </location>
</feature>
<feature type="compositionally biased region" description="Low complexity" evidence="1">
    <location>
        <begin position="1115"/>
        <end position="1127"/>
    </location>
</feature>
<name>J3NUB1_GAET3</name>
<feature type="compositionally biased region" description="Low complexity" evidence="1">
    <location>
        <begin position="723"/>
        <end position="782"/>
    </location>
</feature>
<feature type="compositionally biased region" description="Polar residues" evidence="1">
    <location>
        <begin position="516"/>
        <end position="534"/>
    </location>
</feature>
<feature type="compositionally biased region" description="Low complexity" evidence="1">
    <location>
        <begin position="1004"/>
        <end position="1017"/>
    </location>
</feature>
<feature type="compositionally biased region" description="Low complexity" evidence="1">
    <location>
        <begin position="805"/>
        <end position="815"/>
    </location>
</feature>
<keyword evidence="4" id="KW-1185">Reference proteome</keyword>
<feature type="region of interest" description="Disordered" evidence="1">
    <location>
        <begin position="384"/>
        <end position="424"/>
    </location>
</feature>
<reference evidence="2" key="2">
    <citation type="submission" date="2010-07" db="EMBL/GenBank/DDBJ databases">
        <authorList>
            <consortium name="The Broad Institute Genome Sequencing Platform"/>
            <consortium name="Broad Institute Genome Sequencing Center for Infectious Disease"/>
            <person name="Ma L.-J."/>
            <person name="Dead R."/>
            <person name="Young S."/>
            <person name="Zeng Q."/>
            <person name="Koehrsen M."/>
            <person name="Alvarado L."/>
            <person name="Berlin A."/>
            <person name="Chapman S.B."/>
            <person name="Chen Z."/>
            <person name="Freedman E."/>
            <person name="Gellesch M."/>
            <person name="Goldberg J."/>
            <person name="Griggs A."/>
            <person name="Gujja S."/>
            <person name="Heilman E.R."/>
            <person name="Heiman D."/>
            <person name="Hepburn T."/>
            <person name="Howarth C."/>
            <person name="Jen D."/>
            <person name="Larson L."/>
            <person name="Mehta T."/>
            <person name="Neiman D."/>
            <person name="Pearson M."/>
            <person name="Roberts A."/>
            <person name="Saif S."/>
            <person name="Shea T."/>
            <person name="Shenoy N."/>
            <person name="Sisk P."/>
            <person name="Stolte C."/>
            <person name="Sykes S."/>
            <person name="Walk T."/>
            <person name="White J."/>
            <person name="Yandava C."/>
            <person name="Haas B."/>
            <person name="Nusbaum C."/>
            <person name="Birren B."/>
        </authorList>
    </citation>
    <scope>NUCLEOTIDE SEQUENCE</scope>
    <source>
        <strain evidence="2">R3-111a-1</strain>
    </source>
</reference>
<feature type="region of interest" description="Disordered" evidence="1">
    <location>
        <begin position="1243"/>
        <end position="1278"/>
    </location>
</feature>
<dbReference type="eggNOG" id="ENOG502SHV0">
    <property type="taxonomic scope" value="Eukaryota"/>
</dbReference>
<reference evidence="4" key="1">
    <citation type="submission" date="2010-07" db="EMBL/GenBank/DDBJ databases">
        <title>The genome sequence of Gaeumannomyces graminis var. tritici strain R3-111a-1.</title>
        <authorList>
            <consortium name="The Broad Institute Genome Sequencing Platform"/>
            <person name="Ma L.-J."/>
            <person name="Dead R."/>
            <person name="Young S."/>
            <person name="Zeng Q."/>
            <person name="Koehrsen M."/>
            <person name="Alvarado L."/>
            <person name="Berlin A."/>
            <person name="Chapman S.B."/>
            <person name="Chen Z."/>
            <person name="Freedman E."/>
            <person name="Gellesch M."/>
            <person name="Goldberg J."/>
            <person name="Griggs A."/>
            <person name="Gujja S."/>
            <person name="Heilman E.R."/>
            <person name="Heiman D."/>
            <person name="Hepburn T."/>
            <person name="Howarth C."/>
            <person name="Jen D."/>
            <person name="Larson L."/>
            <person name="Mehta T."/>
            <person name="Neiman D."/>
            <person name="Pearson M."/>
            <person name="Roberts A."/>
            <person name="Saif S."/>
            <person name="Shea T."/>
            <person name="Shenoy N."/>
            <person name="Sisk P."/>
            <person name="Stolte C."/>
            <person name="Sykes S."/>
            <person name="Walk T."/>
            <person name="White J."/>
            <person name="Yandava C."/>
            <person name="Haas B."/>
            <person name="Nusbaum C."/>
            <person name="Birren B."/>
        </authorList>
    </citation>
    <scope>NUCLEOTIDE SEQUENCE [LARGE SCALE GENOMIC DNA]</scope>
    <source>
        <strain evidence="4">R3-111a-1</strain>
    </source>
</reference>
<feature type="compositionally biased region" description="Acidic residues" evidence="1">
    <location>
        <begin position="42"/>
        <end position="56"/>
    </location>
</feature>
<feature type="compositionally biased region" description="Polar residues" evidence="1">
    <location>
        <begin position="660"/>
        <end position="672"/>
    </location>
</feature>
<dbReference type="Proteomes" id="UP000006039">
    <property type="component" value="Unassembled WGS sequence"/>
</dbReference>
<feature type="compositionally biased region" description="Polar residues" evidence="1">
    <location>
        <begin position="698"/>
        <end position="712"/>
    </location>
</feature>
<protein>
    <submittedName>
        <fullName evidence="2 3">Uncharacterized protein</fullName>
    </submittedName>
</protein>
<feature type="compositionally biased region" description="Polar residues" evidence="1">
    <location>
        <begin position="65"/>
        <end position="75"/>
    </location>
</feature>
<feature type="compositionally biased region" description="Basic and acidic residues" evidence="1">
    <location>
        <begin position="328"/>
        <end position="347"/>
    </location>
</feature>
<reference evidence="3" key="5">
    <citation type="submission" date="2018-04" db="UniProtKB">
        <authorList>
            <consortium name="EnsemblFungi"/>
        </authorList>
    </citation>
    <scope>IDENTIFICATION</scope>
    <source>
        <strain evidence="3">R3-111a-1</strain>
    </source>
</reference>
<feature type="compositionally biased region" description="Low complexity" evidence="1">
    <location>
        <begin position="1137"/>
        <end position="1157"/>
    </location>
</feature>
<feature type="compositionally biased region" description="Pro residues" evidence="1">
    <location>
        <begin position="160"/>
        <end position="169"/>
    </location>
</feature>
<feature type="region of interest" description="Disordered" evidence="1">
    <location>
        <begin position="1"/>
        <end position="362"/>
    </location>
</feature>
<feature type="compositionally biased region" description="Low complexity" evidence="1">
    <location>
        <begin position="920"/>
        <end position="933"/>
    </location>
</feature>
<evidence type="ECO:0000256" key="1">
    <source>
        <dbReference type="SAM" id="MobiDB-lite"/>
    </source>
</evidence>
<feature type="compositionally biased region" description="Basic and acidic residues" evidence="1">
    <location>
        <begin position="818"/>
        <end position="829"/>
    </location>
</feature>
<feature type="compositionally biased region" description="Basic and acidic residues" evidence="1">
    <location>
        <begin position="283"/>
        <end position="300"/>
    </location>
</feature>
<feature type="compositionally biased region" description="Low complexity" evidence="1">
    <location>
        <begin position="544"/>
        <end position="577"/>
    </location>
</feature>
<feature type="region of interest" description="Disordered" evidence="1">
    <location>
        <begin position="436"/>
        <end position="1099"/>
    </location>
</feature>
<dbReference type="EnsemblFungi" id="EJT79782">
    <property type="protein sequence ID" value="EJT79782"/>
    <property type="gene ID" value="GGTG_04865"/>
</dbReference>
<feature type="compositionally biased region" description="Polar residues" evidence="1">
    <location>
        <begin position="1018"/>
        <end position="1039"/>
    </location>
</feature>
<feature type="compositionally biased region" description="Low complexity" evidence="1">
    <location>
        <begin position="235"/>
        <end position="247"/>
    </location>
</feature>
<feature type="compositionally biased region" description="Basic and acidic residues" evidence="1">
    <location>
        <begin position="872"/>
        <end position="893"/>
    </location>
</feature>
<organism evidence="2">
    <name type="scientific">Gaeumannomyces tritici (strain R3-111a-1)</name>
    <name type="common">Wheat and barley take-all root rot fungus</name>
    <name type="synonym">Gaeumannomyces graminis var. tritici</name>
    <dbReference type="NCBI Taxonomy" id="644352"/>
    <lineage>
        <taxon>Eukaryota</taxon>
        <taxon>Fungi</taxon>
        <taxon>Dikarya</taxon>
        <taxon>Ascomycota</taxon>
        <taxon>Pezizomycotina</taxon>
        <taxon>Sordariomycetes</taxon>
        <taxon>Sordariomycetidae</taxon>
        <taxon>Magnaporthales</taxon>
        <taxon>Magnaporthaceae</taxon>
        <taxon>Gaeumannomyces</taxon>
    </lineage>
</organism>
<proteinExistence type="predicted"/>
<evidence type="ECO:0000313" key="4">
    <source>
        <dbReference type="Proteomes" id="UP000006039"/>
    </source>
</evidence>
<accession>J3NUB1</accession>
<feature type="region of interest" description="Disordered" evidence="1">
    <location>
        <begin position="1111"/>
        <end position="1170"/>
    </location>
</feature>
<feature type="compositionally biased region" description="Low complexity" evidence="1">
    <location>
        <begin position="107"/>
        <end position="122"/>
    </location>
</feature>
<feature type="compositionally biased region" description="Pro residues" evidence="1">
    <location>
        <begin position="192"/>
        <end position="203"/>
    </location>
</feature>
<sequence length="1322" mass="136175">MNNTYGGALPSNSSAANASKYQTNLGRTKTKKWVQASVPNYDGDDWGDDYGDEPEPEPAHPRAVHQQTWPSQQHPPSLAPSLGSRPMLPSEAPWTPTGARKMSGPMSLPSQGQQQPGPALPAESDQSWQERRSFTTGTTDALRTEPILSPTPPATTSTSTPPPPPPPGAGPSSLASARERAPQDVARTASPPTAPPGGPPSAPQSPATKFPPRKSSMSHKDGPPNVANFGPLLQSSSNPSSKPGSPSRANNPRPWMEARSGSPQGPRSPPQTGKPLPFVRPADIYKRLEEEKEKERRSLDSGRPSLESLSAGSGGDYRVGSPGAVSDSSDRARRTGFGKDDAARDLSPRGPRPQAGLATVAERTSEYGLEDYYVDAGVVLATSANTSDEAKKHDSGPASTVDGNPKLKTANESSNTAQKVPASVPAPATVMTSVAAAPAPASAAPQKACGDDTVGNNVNTSHTTLPQHRLAQQQPVPDDNSSVAESDEDDIRRFSTSPVLPDLSRMSSFGVDMFGNFSSGDELQPSLSTISEQQPQPPAERGMASPPLSQVQQSSSSPAASSSSTTPAPGPQGAAVVPAPPTDTNSHAVETTGSAADAGAAAQAIAKDHSDTRSDTPLSSASDLSAAPQSREPADSALPRPVDEASAAKLPITPLKESASRSPTAVQTSEKQTGPAGNLIGSRTELKAPQAAAEDMQSPISSKEGSRSSTPRNDMAAAPPPVSSRSRSQSPSKVQAMIQAMNQANAKAAGVPQQSGKVSSGASSPVAPVAPQPLQAMQAPAAVAPPAPQRASPALPELEPLGPVTRTSTFTTTATESPVKESDKLREEIMLSLSPQQGGGEFTNGKKKGLEAVSSGVPRESTYLGDVYDDYYGGHDDSTEEPISEKAASDKVEGTANEPSSPAPMPKPVQGLGDVPPLNPSSMSPRPLSPRKSQPSVQTPALKHRFSWEMGEEQVDSPAEAKQSIPAPAVAATTEASADKAKPEEPEPKSLSIVPPTQPPAQPPSSLMGSPLSPSESNSDINPISSGATNTSHSVSEASTLPPGKLLSAIELPSPISVRSDEQNKSANEGPSARTLAEEKKLMTSTSSPISPTPREEHPAFLDAPTLASAPAVGETAASPTETTPTAMGPVGGTLEPTTVAPTLAATAPTPTTATPTGPGMPQSPTASPASPILAKIAPFKEIMALPTAAQRIERLDETRNIFSKIDSGLVSWLVVMTQVPENSNASWSLKDNITNEMLAAGGQKPGHHQPGHGATATNSGGGGGGTRPVSGLASGSQFTAADLRHSGKEVGAKGKELLMAGGKAAKGLFSKGKSKFRAFDR</sequence>
<reference evidence="2" key="3">
    <citation type="submission" date="2010-09" db="EMBL/GenBank/DDBJ databases">
        <title>Annotation of Gaeumannomyces graminis var. tritici R3-111a-1.</title>
        <authorList>
            <consortium name="The Broad Institute Genome Sequencing Platform"/>
            <person name="Ma L.-J."/>
            <person name="Dead R."/>
            <person name="Young S.K."/>
            <person name="Zeng Q."/>
            <person name="Gargeya S."/>
            <person name="Fitzgerald M."/>
            <person name="Haas B."/>
            <person name="Abouelleil A."/>
            <person name="Alvarado L."/>
            <person name="Arachchi H.M."/>
            <person name="Berlin A."/>
            <person name="Brown A."/>
            <person name="Chapman S.B."/>
            <person name="Chen Z."/>
            <person name="Dunbar C."/>
            <person name="Freedman E."/>
            <person name="Gearin G."/>
            <person name="Gellesch M."/>
            <person name="Goldberg J."/>
            <person name="Griggs A."/>
            <person name="Gujja S."/>
            <person name="Heiman D."/>
            <person name="Howarth C."/>
            <person name="Larson L."/>
            <person name="Lui A."/>
            <person name="MacDonald P.J.P."/>
            <person name="Mehta T."/>
            <person name="Montmayeur A."/>
            <person name="Murphy C."/>
            <person name="Neiman D."/>
            <person name="Pearson M."/>
            <person name="Priest M."/>
            <person name="Roberts A."/>
            <person name="Saif S."/>
            <person name="Shea T."/>
            <person name="Shenoy N."/>
            <person name="Sisk P."/>
            <person name="Stolte C."/>
            <person name="Sykes S."/>
            <person name="Yandava C."/>
            <person name="Wortman J."/>
            <person name="Nusbaum C."/>
            <person name="Birren B."/>
        </authorList>
    </citation>
    <scope>NUCLEOTIDE SEQUENCE</scope>
    <source>
        <strain evidence="2">R3-111a-1</strain>
    </source>
</reference>
<feature type="compositionally biased region" description="Low complexity" evidence="1">
    <location>
        <begin position="615"/>
        <end position="630"/>
    </location>
</feature>
<gene>
    <name evidence="3" type="primary">20345323</name>
    <name evidence="2" type="ORF">GGTG_04865</name>
</gene>
<feature type="compositionally biased region" description="Low complexity" evidence="1">
    <location>
        <begin position="436"/>
        <end position="445"/>
    </location>
</feature>
<feature type="compositionally biased region" description="Polar residues" evidence="1">
    <location>
        <begin position="454"/>
        <end position="484"/>
    </location>
</feature>
<dbReference type="GeneID" id="20345323"/>